<dbReference type="GO" id="GO:0006508">
    <property type="term" value="P:proteolysis"/>
    <property type="evidence" value="ECO:0007669"/>
    <property type="project" value="UniProtKB-KW"/>
</dbReference>
<reference evidence="8" key="1">
    <citation type="submission" date="2019-03" db="EMBL/GenBank/DDBJ databases">
        <title>Lake Tanganyika Metagenome-Assembled Genomes (MAGs).</title>
        <authorList>
            <person name="Tran P."/>
        </authorList>
    </citation>
    <scope>NUCLEOTIDE SEQUENCE</scope>
    <source>
        <strain evidence="8">M_DeepCast_400m_m2_100</strain>
    </source>
</reference>
<sequence length="312" mass="35980">MKILALVIGGFVLLLVLSGTLYIVGEPQQVIITQFGKPVGSPITTPGLKIKTPLIQKVHRFEKRFLEWDGDANQLPTKDKRFVWVDSYARWRITDPLLFFQRLRDERGAHSRLDDILDGETRNAIAKYDVVEVVRTSNREPVPSELEPEDEAVLEQIHSGREKIRQEVLTIAQTRTADLGLEILDIQFKRINYVEDVQSKVYERMVAERRRIADRFRSEGEGEASRITGEKDRDLMRIQSEAYRTAQEIKGRADAEAAAIYAQAFNQSKEAREFYAFLKTMDSYRNTLDKESMLVLTTDGEFYRFLKDAEGR</sequence>
<keyword evidence="5" id="KW-0472">Membrane</keyword>
<dbReference type="InterPro" id="IPR010200">
    <property type="entry name" value="HflC"/>
</dbReference>
<dbReference type="GO" id="GO:0016020">
    <property type="term" value="C:membrane"/>
    <property type="evidence" value="ECO:0007669"/>
    <property type="project" value="UniProtKB-SubCell"/>
</dbReference>
<keyword evidence="3" id="KW-0812">Transmembrane</keyword>
<accession>A0A937X8Q2</accession>
<evidence type="ECO:0000256" key="5">
    <source>
        <dbReference type="ARBA" id="ARBA00023136"/>
    </source>
</evidence>
<name>A0A937X8Q2_UNCEI</name>
<proteinExistence type="inferred from homology"/>
<dbReference type="PIRSF" id="PIRSF005651">
    <property type="entry name" value="HflC"/>
    <property type="match status" value="1"/>
</dbReference>
<dbReference type="CDD" id="cd03405">
    <property type="entry name" value="SPFH_HflC"/>
    <property type="match status" value="1"/>
</dbReference>
<dbReference type="PANTHER" id="PTHR42911">
    <property type="entry name" value="MODULATOR OF FTSH PROTEASE HFLC"/>
    <property type="match status" value="1"/>
</dbReference>
<evidence type="ECO:0000313" key="9">
    <source>
        <dbReference type="Proteomes" id="UP000748308"/>
    </source>
</evidence>
<evidence type="ECO:0000313" key="8">
    <source>
        <dbReference type="EMBL" id="MBM3317736.1"/>
    </source>
</evidence>
<keyword evidence="8" id="KW-0645">Protease</keyword>
<organism evidence="8 9">
    <name type="scientific">Eiseniibacteriota bacterium</name>
    <dbReference type="NCBI Taxonomy" id="2212470"/>
    <lineage>
        <taxon>Bacteria</taxon>
        <taxon>Candidatus Eiseniibacteriota</taxon>
    </lineage>
</organism>
<dbReference type="Proteomes" id="UP000748308">
    <property type="component" value="Unassembled WGS sequence"/>
</dbReference>
<evidence type="ECO:0000256" key="1">
    <source>
        <dbReference type="ARBA" id="ARBA00004370"/>
    </source>
</evidence>
<comment type="similarity">
    <text evidence="2 6">Belongs to the band 7/mec-2 family. HflC subfamily.</text>
</comment>
<dbReference type="SMART" id="SM00244">
    <property type="entry name" value="PHB"/>
    <property type="match status" value="1"/>
</dbReference>
<comment type="subcellular location">
    <subcellularLocation>
        <location evidence="1">Membrane</location>
    </subcellularLocation>
</comment>
<feature type="domain" description="Band 7" evidence="7">
    <location>
        <begin position="19"/>
        <end position="205"/>
    </location>
</feature>
<dbReference type="EMBL" id="VGIY01000178">
    <property type="protein sequence ID" value="MBM3317736.1"/>
    <property type="molecule type" value="Genomic_DNA"/>
</dbReference>
<evidence type="ECO:0000256" key="4">
    <source>
        <dbReference type="ARBA" id="ARBA00022989"/>
    </source>
</evidence>
<evidence type="ECO:0000256" key="3">
    <source>
        <dbReference type="ARBA" id="ARBA00022692"/>
    </source>
</evidence>
<evidence type="ECO:0000256" key="2">
    <source>
        <dbReference type="ARBA" id="ARBA00007862"/>
    </source>
</evidence>
<dbReference type="InterPro" id="IPR001107">
    <property type="entry name" value="Band_7"/>
</dbReference>
<dbReference type="AlphaFoldDB" id="A0A937X8Q2"/>
<evidence type="ECO:0000256" key="6">
    <source>
        <dbReference type="PIRNR" id="PIRNR005651"/>
    </source>
</evidence>
<dbReference type="PANTHER" id="PTHR42911:SF1">
    <property type="entry name" value="MODULATOR OF FTSH PROTEASE HFLC"/>
    <property type="match status" value="1"/>
</dbReference>
<dbReference type="GO" id="GO:0008233">
    <property type="term" value="F:peptidase activity"/>
    <property type="evidence" value="ECO:0007669"/>
    <property type="project" value="UniProtKB-KW"/>
</dbReference>
<evidence type="ECO:0000259" key="7">
    <source>
        <dbReference type="SMART" id="SM00244"/>
    </source>
</evidence>
<keyword evidence="4" id="KW-1133">Transmembrane helix</keyword>
<gene>
    <name evidence="8" type="primary">hflC</name>
    <name evidence="8" type="ORF">FJY75_07770</name>
</gene>
<comment type="function">
    <text evidence="6">HflC and HflK could regulate a protease.</text>
</comment>
<protein>
    <recommendedName>
        <fullName evidence="6">Protein HflC</fullName>
    </recommendedName>
</protein>
<comment type="caution">
    <text evidence="8">The sequence shown here is derived from an EMBL/GenBank/DDBJ whole genome shotgun (WGS) entry which is preliminary data.</text>
</comment>
<keyword evidence="8" id="KW-0378">Hydrolase</keyword>
<dbReference type="Gene3D" id="3.30.479.30">
    <property type="entry name" value="Band 7 domain"/>
    <property type="match status" value="1"/>
</dbReference>
<dbReference type="NCBIfam" id="TIGR01932">
    <property type="entry name" value="hflC"/>
    <property type="match status" value="1"/>
</dbReference>
<dbReference type="SUPFAM" id="SSF117892">
    <property type="entry name" value="Band 7/SPFH domain"/>
    <property type="match status" value="2"/>
</dbReference>
<dbReference type="Pfam" id="PF01145">
    <property type="entry name" value="Band_7"/>
    <property type="match status" value="1"/>
</dbReference>
<dbReference type="InterPro" id="IPR036013">
    <property type="entry name" value="Band_7/SPFH_dom_sf"/>
</dbReference>